<name>A0A164PRV3_9AGAM</name>
<protein>
    <recommendedName>
        <fullName evidence="3">Ricin B lectin domain-containing protein</fullName>
    </recommendedName>
</protein>
<dbReference type="EMBL" id="KV419431">
    <property type="protein sequence ID" value="KZS88980.1"/>
    <property type="molecule type" value="Genomic_DNA"/>
</dbReference>
<reference evidence="1 2" key="1">
    <citation type="journal article" date="2016" name="Mol. Biol. Evol.">
        <title>Comparative Genomics of Early-Diverging Mushroom-Forming Fungi Provides Insights into the Origins of Lignocellulose Decay Capabilities.</title>
        <authorList>
            <person name="Nagy L.G."/>
            <person name="Riley R."/>
            <person name="Tritt A."/>
            <person name="Adam C."/>
            <person name="Daum C."/>
            <person name="Floudas D."/>
            <person name="Sun H."/>
            <person name="Yadav J.S."/>
            <person name="Pangilinan J."/>
            <person name="Larsson K.H."/>
            <person name="Matsuura K."/>
            <person name="Barry K."/>
            <person name="Labutti K."/>
            <person name="Kuo R."/>
            <person name="Ohm R.A."/>
            <person name="Bhattacharya S.S."/>
            <person name="Shirouzu T."/>
            <person name="Yoshinaga Y."/>
            <person name="Martin F.M."/>
            <person name="Grigoriev I.V."/>
            <person name="Hibbett D.S."/>
        </authorList>
    </citation>
    <scope>NUCLEOTIDE SEQUENCE [LARGE SCALE GENOMIC DNA]</scope>
    <source>
        <strain evidence="1 2">HHB9708</strain>
    </source>
</reference>
<evidence type="ECO:0008006" key="3">
    <source>
        <dbReference type="Google" id="ProtNLM"/>
    </source>
</evidence>
<proteinExistence type="predicted"/>
<sequence length="140" mass="15763">MSLSDGLYYVQNRGSLGRLSTNGTLNDSLICGKHGVGNQIWAVTNITGDKYTLNLYDPNRYEILANVFVSPGSDSETFILSSTYTEVRLEPKRGIPATYRVGEGGTLKYLFSPKIDEKAEMRVAQGDERDKYLWTFVSYW</sequence>
<evidence type="ECO:0000313" key="1">
    <source>
        <dbReference type="EMBL" id="KZS88980.1"/>
    </source>
</evidence>
<evidence type="ECO:0000313" key="2">
    <source>
        <dbReference type="Proteomes" id="UP000076722"/>
    </source>
</evidence>
<gene>
    <name evidence="1" type="ORF">SISNIDRAFT_459191</name>
</gene>
<dbReference type="Proteomes" id="UP000076722">
    <property type="component" value="Unassembled WGS sequence"/>
</dbReference>
<organism evidence="1 2">
    <name type="scientific">Sistotremastrum niveocremeum HHB9708</name>
    <dbReference type="NCBI Taxonomy" id="1314777"/>
    <lineage>
        <taxon>Eukaryota</taxon>
        <taxon>Fungi</taxon>
        <taxon>Dikarya</taxon>
        <taxon>Basidiomycota</taxon>
        <taxon>Agaricomycotina</taxon>
        <taxon>Agaricomycetes</taxon>
        <taxon>Sistotremastrales</taxon>
        <taxon>Sistotremastraceae</taxon>
        <taxon>Sertulicium</taxon>
        <taxon>Sertulicium niveocremeum</taxon>
    </lineage>
</organism>
<accession>A0A164PRV3</accession>
<dbReference type="AlphaFoldDB" id="A0A164PRV3"/>
<keyword evidence="2" id="KW-1185">Reference proteome</keyword>